<dbReference type="InterPro" id="IPR043502">
    <property type="entry name" value="DNA/RNA_pol_sf"/>
</dbReference>
<dbReference type="GO" id="GO:0003968">
    <property type="term" value="F:RNA-directed RNA polymerase activity"/>
    <property type="evidence" value="ECO:0007669"/>
    <property type="project" value="InterPro"/>
</dbReference>
<proteinExistence type="predicted"/>
<dbReference type="InterPro" id="IPR001205">
    <property type="entry name" value="RNA-dir_pol_C"/>
</dbReference>
<dbReference type="GO" id="GO:0039694">
    <property type="term" value="P:viral RNA genome replication"/>
    <property type="evidence" value="ECO:0007669"/>
    <property type="project" value="InterPro"/>
</dbReference>
<evidence type="ECO:0000259" key="1">
    <source>
        <dbReference type="PROSITE" id="PS50507"/>
    </source>
</evidence>
<dbReference type="SUPFAM" id="SSF56672">
    <property type="entry name" value="DNA/RNA polymerases"/>
    <property type="match status" value="1"/>
</dbReference>
<organism evidence="2">
    <name type="scientific">viral metagenome</name>
    <dbReference type="NCBI Taxonomy" id="1070528"/>
    <lineage>
        <taxon>unclassified sequences</taxon>
        <taxon>metagenomes</taxon>
        <taxon>organismal metagenomes</taxon>
    </lineage>
</organism>
<protein>
    <recommendedName>
        <fullName evidence="1">RdRp catalytic domain-containing protein</fullName>
    </recommendedName>
</protein>
<dbReference type="PROSITE" id="PS50507">
    <property type="entry name" value="RDRP_SSRNA_POS"/>
    <property type="match status" value="1"/>
</dbReference>
<feature type="domain" description="RdRp catalytic" evidence="1">
    <location>
        <begin position="135"/>
        <end position="252"/>
    </location>
</feature>
<dbReference type="Pfam" id="PF00680">
    <property type="entry name" value="RdRP_1"/>
    <property type="match status" value="1"/>
</dbReference>
<dbReference type="AlphaFoldDB" id="A0A2V0R9P7"/>
<dbReference type="EMBL" id="BDQA01000334">
    <property type="protein sequence ID" value="GBH21784.1"/>
    <property type="molecule type" value="Genomic_RNA"/>
</dbReference>
<dbReference type="GO" id="GO:0003723">
    <property type="term" value="F:RNA binding"/>
    <property type="evidence" value="ECO:0007669"/>
    <property type="project" value="InterPro"/>
</dbReference>
<evidence type="ECO:0000313" key="2">
    <source>
        <dbReference type="EMBL" id="GBH21784.1"/>
    </source>
</evidence>
<accession>A0A2V0R9P7</accession>
<dbReference type="InterPro" id="IPR007094">
    <property type="entry name" value="RNA-dir_pol_PSvirus"/>
</dbReference>
<sequence length="274" mass="30968">MFGDNIVPKLNKTLDPKVIFSALNKRASSGLPHFKKKGQMLKTVIKVCDEYNSKDYDTIEKYFQLPAVVYRIVQPGKSGKFKNRYVYGPPIEVTIIELIFGYEVMNYFLEKQDSGIVLGKTQVELFNLLQSHVDKFTKSGDYSNFDQTIPSCFLLTCLDTISYMIKLDDDFDLAVYGLVSSYIVNCNLYHPVTGLVKRKQGIYSGSYFTNLLDSMVNCFIIGYTSALSTDCKIFVSGDDLFIVSSKDIIYREDGIIEIGMKLTMDKETVTTPGT</sequence>
<comment type="caution">
    <text evidence="2">The sequence shown here is derived from an EMBL/GenBank/DDBJ whole genome shotgun (WGS) entry which is preliminary data.</text>
</comment>
<dbReference type="GO" id="GO:0006351">
    <property type="term" value="P:DNA-templated transcription"/>
    <property type="evidence" value="ECO:0007669"/>
    <property type="project" value="InterPro"/>
</dbReference>
<name>A0A2V0R9P7_9ZZZZ</name>
<reference evidence="2" key="1">
    <citation type="submission" date="2017-04" db="EMBL/GenBank/DDBJ databases">
        <title>Unveiling RNA virosphere associated with marine microorganisms.</title>
        <authorList>
            <person name="Urayama S."/>
            <person name="Takaki Y."/>
            <person name="Nishi S."/>
            <person name="Yoshida Y."/>
            <person name="Deguchi S."/>
            <person name="Takai K."/>
            <person name="Nunoura T."/>
        </authorList>
    </citation>
    <scope>NUCLEOTIDE SEQUENCE</scope>
</reference>